<name>A0A2D0K9U7_9GAMM</name>
<reference evidence="1 2" key="1">
    <citation type="journal article" date="2017" name="Nat. Microbiol.">
        <title>Natural product diversity associated with the nematode symbionts Photorhabdus and Xenorhabdus.</title>
        <authorList>
            <person name="Tobias N.J."/>
            <person name="Wolff H."/>
            <person name="Djahanschiri B."/>
            <person name="Grundmann F."/>
            <person name="Kronenwerth M."/>
            <person name="Shi Y.M."/>
            <person name="Simonyi S."/>
            <person name="Grun P."/>
            <person name="Shapiro-Ilan D."/>
            <person name="Pidot S.J."/>
            <person name="Stinear T.P."/>
            <person name="Ebersberger I."/>
            <person name="Bode H.B."/>
        </authorList>
    </citation>
    <scope>NUCLEOTIDE SEQUENCE [LARGE SCALE GENOMIC DNA]</scope>
    <source>
        <strain evidence="1 2">DSM 22670</strain>
    </source>
</reference>
<proteinExistence type="predicted"/>
<organism evidence="1 2">
    <name type="scientific">Xenorhabdus ishibashii</name>
    <dbReference type="NCBI Taxonomy" id="1034471"/>
    <lineage>
        <taxon>Bacteria</taxon>
        <taxon>Pseudomonadati</taxon>
        <taxon>Pseudomonadota</taxon>
        <taxon>Gammaproteobacteria</taxon>
        <taxon>Enterobacterales</taxon>
        <taxon>Morganellaceae</taxon>
        <taxon>Xenorhabdus</taxon>
    </lineage>
</organism>
<dbReference type="OrthoDB" id="6439503at2"/>
<dbReference type="RefSeq" id="WP_099118846.1">
    <property type="nucleotide sequence ID" value="NZ_NJAK01000002.1"/>
</dbReference>
<dbReference type="AlphaFoldDB" id="A0A2D0K9U7"/>
<gene>
    <name evidence="1" type="ORF">Xish_03268</name>
</gene>
<protein>
    <submittedName>
        <fullName evidence="1">Uncharacterized protein</fullName>
    </submittedName>
</protein>
<sequence>MANMTTVPADGKSIIKGQPFSVVFTITGESNITDAVTVSIVSSPGLILIKTFPGSVYKKVFSQQLIFLADESSKDHQISFTTNSPSKLKGEVTYHSIDNPEMIRDTCVLRGASAYLYDPSPVAFTGPAPTTNPFISASINPMMKKGGAISSYDIPLRATAPLRIFTAEDMKEIPAYEVDLEKQYYYYMVNKPSTDAVNLKIYATQSINRFVGIETIFSQIEYSQKETIFINTIKLNTSDSFEPPVIEETYSSSNLTRPDQTDNFHFMIPNYPGAKSGDFIIGFVTDDDKDIYKKQLCFGQLEREQSGYYKLSADYDNLYAGDNFISYVGLDEKGNTVGSKLNYISYDSGGNNTPDPNDTNRTLIAPEVYDQFGVFIGIYQAVNINSIGQKGLEVRLLSDSTKPDTTIAAGDMITIKAYISHSIDTLSPARPLPIVVIENHPVKPNEIIDGYYKVIIKPELLMGYGSSGGDDDSTIAIDYRRVAQNQKSKLYIRSFGTSFGIAES</sequence>
<comment type="caution">
    <text evidence="1">The sequence shown here is derived from an EMBL/GenBank/DDBJ whole genome shotgun (WGS) entry which is preliminary data.</text>
</comment>
<keyword evidence="2" id="KW-1185">Reference proteome</keyword>
<evidence type="ECO:0000313" key="1">
    <source>
        <dbReference type="EMBL" id="PHM60125.1"/>
    </source>
</evidence>
<accession>A0A2D0K9U7</accession>
<dbReference type="Proteomes" id="UP000222168">
    <property type="component" value="Unassembled WGS sequence"/>
</dbReference>
<evidence type="ECO:0000313" key="2">
    <source>
        <dbReference type="Proteomes" id="UP000222168"/>
    </source>
</evidence>
<dbReference type="EMBL" id="NJAK01000002">
    <property type="protein sequence ID" value="PHM60125.1"/>
    <property type="molecule type" value="Genomic_DNA"/>
</dbReference>